<gene>
    <name evidence="2" type="ORF">AVEN_173918_1</name>
</gene>
<dbReference type="AlphaFoldDB" id="A0A4Y2P0R9"/>
<name>A0A4Y2P0R9_ARAVE</name>
<organism evidence="2 3">
    <name type="scientific">Araneus ventricosus</name>
    <name type="common">Orbweaver spider</name>
    <name type="synonym">Epeira ventricosa</name>
    <dbReference type="NCBI Taxonomy" id="182803"/>
    <lineage>
        <taxon>Eukaryota</taxon>
        <taxon>Metazoa</taxon>
        <taxon>Ecdysozoa</taxon>
        <taxon>Arthropoda</taxon>
        <taxon>Chelicerata</taxon>
        <taxon>Arachnida</taxon>
        <taxon>Araneae</taxon>
        <taxon>Araneomorphae</taxon>
        <taxon>Entelegynae</taxon>
        <taxon>Araneoidea</taxon>
        <taxon>Araneidae</taxon>
        <taxon>Araneus</taxon>
    </lineage>
</organism>
<keyword evidence="3" id="KW-1185">Reference proteome</keyword>
<keyword evidence="1" id="KW-0472">Membrane</keyword>
<evidence type="ECO:0000313" key="2">
    <source>
        <dbReference type="EMBL" id="GBN44712.1"/>
    </source>
</evidence>
<reference evidence="2 3" key="1">
    <citation type="journal article" date="2019" name="Sci. Rep.">
        <title>Orb-weaving spider Araneus ventricosus genome elucidates the spidroin gene catalogue.</title>
        <authorList>
            <person name="Kono N."/>
            <person name="Nakamura H."/>
            <person name="Ohtoshi R."/>
            <person name="Moran D.A.P."/>
            <person name="Shinohara A."/>
            <person name="Yoshida Y."/>
            <person name="Fujiwara M."/>
            <person name="Mori M."/>
            <person name="Tomita M."/>
            <person name="Arakawa K."/>
        </authorList>
    </citation>
    <scope>NUCLEOTIDE SEQUENCE [LARGE SCALE GENOMIC DNA]</scope>
</reference>
<dbReference type="Proteomes" id="UP000499080">
    <property type="component" value="Unassembled WGS sequence"/>
</dbReference>
<proteinExistence type="predicted"/>
<feature type="transmembrane region" description="Helical" evidence="1">
    <location>
        <begin position="44"/>
        <end position="66"/>
    </location>
</feature>
<dbReference type="EMBL" id="BGPR01010183">
    <property type="protein sequence ID" value="GBN44712.1"/>
    <property type="molecule type" value="Genomic_DNA"/>
</dbReference>
<evidence type="ECO:0000313" key="3">
    <source>
        <dbReference type="Proteomes" id="UP000499080"/>
    </source>
</evidence>
<keyword evidence="1" id="KW-0812">Transmembrane</keyword>
<evidence type="ECO:0000256" key="1">
    <source>
        <dbReference type="SAM" id="Phobius"/>
    </source>
</evidence>
<keyword evidence="1" id="KW-1133">Transmembrane helix</keyword>
<protein>
    <submittedName>
        <fullName evidence="2">Uncharacterized protein</fullName>
    </submittedName>
</protein>
<comment type="caution">
    <text evidence="2">The sequence shown here is derived from an EMBL/GenBank/DDBJ whole genome shotgun (WGS) entry which is preliminary data.</text>
</comment>
<sequence>MICPHSFGYPCYVSTISFGISLVVSPHSSMIPLLVTLPHIPSRYLLAAYISFRISFGMCTFLRTIFGTLAATHLRISLHHCPHSFEYLYMARAQYYLQISKHVPTFPRTIFLHVLHSFEHLTCTQNPSNIFDAILQFALIYESFGSNIPSNVFWALATHFSSKYLGIAASILRDIFGMLQHSLTIVLGSQSFFRNPCCPLNIHPASLH</sequence>
<accession>A0A4Y2P0R9</accession>